<dbReference type="InterPro" id="IPR041368">
    <property type="entry name" value="DRP_C"/>
</dbReference>
<name>A0A556SA80_9GAMM</name>
<dbReference type="Proteomes" id="UP000319483">
    <property type="component" value="Unassembled WGS sequence"/>
</dbReference>
<reference evidence="2 3" key="1">
    <citation type="submission" date="2019-07" db="EMBL/GenBank/DDBJ databases">
        <title>Gilliamella genomes.</title>
        <authorList>
            <person name="Zheng H."/>
        </authorList>
    </citation>
    <scope>NUCLEOTIDE SEQUENCE [LARGE SCALE GENOMIC DNA]</scope>
    <source>
        <strain evidence="2 3">W8127</strain>
    </source>
</reference>
<dbReference type="InterPro" id="IPR052934">
    <property type="entry name" value="Methyl-DNA_Rec/Restrict_Enz"/>
</dbReference>
<dbReference type="PANTHER" id="PTHR37291">
    <property type="entry name" value="5-METHYLCYTOSINE-SPECIFIC RESTRICTION ENZYME B"/>
    <property type="match status" value="1"/>
</dbReference>
<comment type="caution">
    <text evidence="2">The sequence shown here is derived from an EMBL/GenBank/DDBJ whole genome shotgun (WGS) entry which is preliminary data.</text>
</comment>
<dbReference type="EMBL" id="VMHM01000013">
    <property type="protein sequence ID" value="TSJ98024.1"/>
    <property type="molecule type" value="Genomic_DNA"/>
</dbReference>
<organism evidence="2 3">
    <name type="scientific">Gilliamella apicola</name>
    <dbReference type="NCBI Taxonomy" id="1196095"/>
    <lineage>
        <taxon>Bacteria</taxon>
        <taxon>Pseudomonadati</taxon>
        <taxon>Pseudomonadota</taxon>
        <taxon>Gammaproteobacteria</taxon>
        <taxon>Orbales</taxon>
        <taxon>Orbaceae</taxon>
        <taxon>Gilliamella</taxon>
    </lineage>
</organism>
<accession>A0A556SA80</accession>
<dbReference type="GO" id="GO:0005524">
    <property type="term" value="F:ATP binding"/>
    <property type="evidence" value="ECO:0007669"/>
    <property type="project" value="InterPro"/>
</dbReference>
<dbReference type="AlphaFoldDB" id="A0A556SA80"/>
<feature type="domain" description="AAA+ ATPase" evidence="1">
    <location>
        <begin position="530"/>
        <end position="694"/>
    </location>
</feature>
<dbReference type="InterPro" id="IPR011704">
    <property type="entry name" value="ATPase_dyneun-rel_AAA"/>
</dbReference>
<dbReference type="Gene3D" id="3.40.50.300">
    <property type="entry name" value="P-loop containing nucleotide triphosphate hydrolases"/>
    <property type="match status" value="1"/>
</dbReference>
<dbReference type="Pfam" id="PF07728">
    <property type="entry name" value="AAA_5"/>
    <property type="match status" value="1"/>
</dbReference>
<dbReference type="InterPro" id="IPR003593">
    <property type="entry name" value="AAA+_ATPase"/>
</dbReference>
<protein>
    <submittedName>
        <fullName evidence="2">AAA family ATPase</fullName>
    </submittedName>
</protein>
<dbReference type="SMART" id="SM00382">
    <property type="entry name" value="AAA"/>
    <property type="match status" value="1"/>
</dbReference>
<gene>
    <name evidence="2" type="ORF">FPQ15_10145</name>
</gene>
<evidence type="ECO:0000313" key="2">
    <source>
        <dbReference type="EMBL" id="TSJ98024.1"/>
    </source>
</evidence>
<dbReference type="Gene3D" id="1.10.10.10">
    <property type="entry name" value="Winged helix-like DNA-binding domain superfamily/Winged helix DNA-binding domain"/>
    <property type="match status" value="1"/>
</dbReference>
<proteinExistence type="predicted"/>
<dbReference type="PANTHER" id="PTHR37291:SF1">
    <property type="entry name" value="TYPE IV METHYL-DIRECTED RESTRICTION ENZYME ECOKMCRB SUBUNIT"/>
    <property type="match status" value="1"/>
</dbReference>
<dbReference type="RefSeq" id="WP_144092490.1">
    <property type="nucleotide sequence ID" value="NZ_VMHM01000013.1"/>
</dbReference>
<dbReference type="SUPFAM" id="SSF52540">
    <property type="entry name" value="P-loop containing nucleoside triphosphate hydrolases"/>
    <property type="match status" value="1"/>
</dbReference>
<dbReference type="InterPro" id="IPR027417">
    <property type="entry name" value="P-loop_NTPase"/>
</dbReference>
<evidence type="ECO:0000259" key="1">
    <source>
        <dbReference type="SMART" id="SM00382"/>
    </source>
</evidence>
<evidence type="ECO:0000313" key="3">
    <source>
        <dbReference type="Proteomes" id="UP000319483"/>
    </source>
</evidence>
<sequence length="795" mass="93319">MGGVNTYWFLSAKFSGGLDQTERFIKMGIWENGYENKFLNIVRSISVGDQVAIKSTYNLKNNLPFNNKGQPVSVMEIKAIGIVTKNHQDGKLLEIDWQQTNLNKKWYFYTNIASIWRVKDDFWLSKQLIDFTFYDKPQDIDYFRNAPYWKSRYGDESNNQFFRWIPFYEEIADKLSVYHDKKKRLKLISFVNKLATEFNLSYLLNKELKDICPFTILGTFNRNIKESTRKKIAKKWATFLDVKESIPNSFEGIPLLNNQLSCFFSNSENQQKEINDLWDFYVVALNFSNANESYQEQFKQQFDNVIAQPCCSWQLTNGLFWIRPNAYAVLDKISKIYLSDDLGFIKNKNLSKSYFNGEDYLNLLNDLSVRFKEIYFPAHSFPELYLTALRKYESYVTNDEELLSNNQWQVVVLQFIKELCQKNGTNIFTRQDLLNNYIEQFEEKFPNNKTIGESLSNTLQRLREKNNLSFLEKGKYQLLNNDFEEDEDIDNENIIEQSIVKEIYNLEDLIKEGCFVEEEQLSKIISSLNRKKSIILQGPPGTGKTWLAKRLANIIVGYKNSNNIKAIQFHPNMSYEDFIRGYRPSGNGRLALIDGPFLEMINKARNDSQSNYVMVIEEINRGNPTQILGEMLTLLEVDKRTPTEALELTYRREHENGIFIPNNLYVIGTMNLADRSLAMVDFALRRRFAFFYLAPNFDEKWLNYMIDKTKLSRKSLEKIRHVMNNLNQYIAKEEMLGNAFTIGHSYLTCDSVIPDAMSWYKDIIDSEIKPLLEEYWFDDSNKLDTALKKLFIKNL</sequence>
<dbReference type="InterPro" id="IPR036388">
    <property type="entry name" value="WH-like_DNA-bd_sf"/>
</dbReference>
<dbReference type="Pfam" id="PF17726">
    <property type="entry name" value="DpnI_C"/>
    <property type="match status" value="1"/>
</dbReference>
<dbReference type="GO" id="GO:0016887">
    <property type="term" value="F:ATP hydrolysis activity"/>
    <property type="evidence" value="ECO:0007669"/>
    <property type="project" value="InterPro"/>
</dbReference>